<dbReference type="InterPro" id="IPR050058">
    <property type="entry name" value="Ala-tRNA_ligase"/>
</dbReference>
<evidence type="ECO:0000256" key="9">
    <source>
        <dbReference type="ARBA" id="ARBA00022917"/>
    </source>
</evidence>
<name>A0A9D2S316_9FIRM</name>
<dbReference type="Gene3D" id="6.10.250.550">
    <property type="match status" value="1"/>
</dbReference>
<evidence type="ECO:0000256" key="10">
    <source>
        <dbReference type="ARBA" id="ARBA00023146"/>
    </source>
</evidence>
<dbReference type="Gene3D" id="2.40.30.130">
    <property type="match status" value="1"/>
</dbReference>
<evidence type="ECO:0000256" key="2">
    <source>
        <dbReference type="ARBA" id="ARBA00022555"/>
    </source>
</evidence>
<keyword evidence="5 13" id="KW-0547">Nucleotide-binding</keyword>
<dbReference type="PANTHER" id="PTHR11777:SF9">
    <property type="entry name" value="ALANINE--TRNA LIGASE, CYTOPLASMIC"/>
    <property type="match status" value="1"/>
</dbReference>
<dbReference type="GO" id="GO:0016740">
    <property type="term" value="F:transferase activity"/>
    <property type="evidence" value="ECO:0007669"/>
    <property type="project" value="UniProtKB-ARBA"/>
</dbReference>
<evidence type="ECO:0000259" key="15">
    <source>
        <dbReference type="PROSITE" id="PS50860"/>
    </source>
</evidence>
<dbReference type="SMART" id="SM00863">
    <property type="entry name" value="tRNA_SAD"/>
    <property type="match status" value="1"/>
</dbReference>
<comment type="function">
    <text evidence="11 13">Catalyzes the attachment of alanine to tRNA(Ala) in a two-step reaction: alanine is first activated by ATP to form Ala-AMP and then transferred to the acceptor end of tRNA(Ala). Also edits incorrectly charged Ser-tRNA(Ala) and Gly-tRNA(Ala) via its editing domain.</text>
</comment>
<comment type="catalytic activity">
    <reaction evidence="12 13">
        <text>tRNA(Ala) + L-alanine + ATP = L-alanyl-tRNA(Ala) + AMP + diphosphate</text>
        <dbReference type="Rhea" id="RHEA:12540"/>
        <dbReference type="Rhea" id="RHEA-COMP:9657"/>
        <dbReference type="Rhea" id="RHEA-COMP:9923"/>
        <dbReference type="ChEBI" id="CHEBI:30616"/>
        <dbReference type="ChEBI" id="CHEBI:33019"/>
        <dbReference type="ChEBI" id="CHEBI:57972"/>
        <dbReference type="ChEBI" id="CHEBI:78442"/>
        <dbReference type="ChEBI" id="CHEBI:78497"/>
        <dbReference type="ChEBI" id="CHEBI:456215"/>
        <dbReference type="EC" id="6.1.1.7"/>
    </reaction>
</comment>
<keyword evidence="8 13" id="KW-0694">RNA-binding</keyword>
<dbReference type="PRINTS" id="PR00980">
    <property type="entry name" value="TRNASYNTHALA"/>
</dbReference>
<feature type="binding site" evidence="13">
    <location>
        <position position="575"/>
    </location>
    <ligand>
        <name>Zn(2+)</name>
        <dbReference type="ChEBI" id="CHEBI:29105"/>
    </ligand>
</feature>
<proteinExistence type="inferred from homology"/>
<dbReference type="SUPFAM" id="SSF101353">
    <property type="entry name" value="Putative anticodon-binding domain of alanyl-tRNA synthetase (AlaRS)"/>
    <property type="match status" value="1"/>
</dbReference>
<evidence type="ECO:0000256" key="5">
    <source>
        <dbReference type="ARBA" id="ARBA00022741"/>
    </source>
</evidence>
<dbReference type="GO" id="GO:0006419">
    <property type="term" value="P:alanyl-tRNA aminoacylation"/>
    <property type="evidence" value="ECO:0007669"/>
    <property type="project" value="UniProtKB-UniRule"/>
</dbReference>
<dbReference type="FunFam" id="3.30.930.10:FF:000004">
    <property type="entry name" value="Alanine--tRNA ligase"/>
    <property type="match status" value="1"/>
</dbReference>
<dbReference type="PROSITE" id="PS50860">
    <property type="entry name" value="AA_TRNA_LIGASE_II_ALA"/>
    <property type="match status" value="1"/>
</dbReference>
<evidence type="ECO:0000256" key="11">
    <source>
        <dbReference type="ARBA" id="ARBA00024779"/>
    </source>
</evidence>
<comment type="domain">
    <text evidence="13">Consists of three domains; the N-terminal catalytic domain, the editing domain and the C-terminal C-Ala domain. The editing domain removes incorrectly charged amino acids, while the C-Ala domain, along with tRNA(Ala), serves as a bridge to cooperatively bring together the editing and aminoacylation centers thus stimulating deacylation of misacylated tRNAs.</text>
</comment>
<dbReference type="GO" id="GO:0008270">
    <property type="term" value="F:zinc ion binding"/>
    <property type="evidence" value="ECO:0007669"/>
    <property type="project" value="UniProtKB-UniRule"/>
</dbReference>
<keyword evidence="2 13" id="KW-0820">tRNA-binding</keyword>
<gene>
    <name evidence="13 16" type="primary">alaS</name>
    <name evidence="16" type="ORF">H9945_02970</name>
</gene>
<dbReference type="InterPro" id="IPR023033">
    <property type="entry name" value="Ala_tRNA_ligase_euk/bac"/>
</dbReference>
<evidence type="ECO:0000313" key="16">
    <source>
        <dbReference type="EMBL" id="HJB41436.1"/>
    </source>
</evidence>
<dbReference type="InterPro" id="IPR018162">
    <property type="entry name" value="Ala-tRNA-ligase_IIc_anticod-bd"/>
</dbReference>
<keyword evidence="4 13" id="KW-0479">Metal-binding</keyword>
<dbReference type="InterPro" id="IPR009000">
    <property type="entry name" value="Transl_B-barrel_sf"/>
</dbReference>
<keyword evidence="3 13" id="KW-0436">Ligase</keyword>
<dbReference type="InterPro" id="IPR003156">
    <property type="entry name" value="DHHA1_dom"/>
</dbReference>
<evidence type="ECO:0000256" key="6">
    <source>
        <dbReference type="ARBA" id="ARBA00022833"/>
    </source>
</evidence>
<evidence type="ECO:0000256" key="8">
    <source>
        <dbReference type="ARBA" id="ARBA00022884"/>
    </source>
</evidence>
<dbReference type="EC" id="6.1.1.7" evidence="13"/>
<dbReference type="Pfam" id="PF02272">
    <property type="entry name" value="DHHA1"/>
    <property type="match status" value="1"/>
</dbReference>
<protein>
    <recommendedName>
        <fullName evidence="13">Alanine--tRNA ligase</fullName>
        <ecNumber evidence="13">6.1.1.7</ecNumber>
    </recommendedName>
    <alternativeName>
        <fullName evidence="13">Alanyl-tRNA synthetase</fullName>
        <shortName evidence="13">AlaRS</shortName>
    </alternativeName>
</protein>
<dbReference type="SUPFAM" id="SSF55186">
    <property type="entry name" value="ThrRS/AlaRS common domain"/>
    <property type="match status" value="1"/>
</dbReference>
<feature type="binding site" evidence="13">
    <location>
        <position position="677"/>
    </location>
    <ligand>
        <name>Zn(2+)</name>
        <dbReference type="ChEBI" id="CHEBI:29105"/>
    </ligand>
</feature>
<dbReference type="Pfam" id="PF07973">
    <property type="entry name" value="tRNA_SAD"/>
    <property type="match status" value="1"/>
</dbReference>
<dbReference type="Pfam" id="PF01411">
    <property type="entry name" value="tRNA-synt_2c"/>
    <property type="match status" value="1"/>
</dbReference>
<feature type="binding site" evidence="13">
    <location>
        <position position="579"/>
    </location>
    <ligand>
        <name>Zn(2+)</name>
        <dbReference type="ChEBI" id="CHEBI:29105"/>
    </ligand>
</feature>
<dbReference type="GO" id="GO:0000049">
    <property type="term" value="F:tRNA binding"/>
    <property type="evidence" value="ECO:0007669"/>
    <property type="project" value="UniProtKB-KW"/>
</dbReference>
<evidence type="ECO:0000256" key="4">
    <source>
        <dbReference type="ARBA" id="ARBA00022723"/>
    </source>
</evidence>
<keyword evidence="13" id="KW-0963">Cytoplasm</keyword>
<comment type="cofactor">
    <cofactor evidence="13">
        <name>Zn(2+)</name>
        <dbReference type="ChEBI" id="CHEBI:29105"/>
    </cofactor>
    <text evidence="13">Binds 1 zinc ion per subunit.</text>
</comment>
<dbReference type="PANTHER" id="PTHR11777">
    <property type="entry name" value="ALANYL-TRNA SYNTHETASE"/>
    <property type="match status" value="1"/>
</dbReference>
<dbReference type="InterPro" id="IPR012947">
    <property type="entry name" value="tRNA_SAD"/>
</dbReference>
<dbReference type="GO" id="GO:0140096">
    <property type="term" value="F:catalytic activity, acting on a protein"/>
    <property type="evidence" value="ECO:0007669"/>
    <property type="project" value="UniProtKB-ARBA"/>
</dbReference>
<dbReference type="HAMAP" id="MF_00036_B">
    <property type="entry name" value="Ala_tRNA_synth_B"/>
    <property type="match status" value="1"/>
</dbReference>
<dbReference type="InterPro" id="IPR018163">
    <property type="entry name" value="Thr/Ala-tRNA-synth_IIc_edit"/>
</dbReference>
<reference evidence="16" key="2">
    <citation type="submission" date="2021-04" db="EMBL/GenBank/DDBJ databases">
        <authorList>
            <person name="Gilroy R."/>
        </authorList>
    </citation>
    <scope>NUCLEOTIDE SEQUENCE</scope>
    <source>
        <strain evidence="16">ChiBcec8-13705</strain>
    </source>
</reference>
<dbReference type="Gene3D" id="3.30.930.10">
    <property type="entry name" value="Bira Bifunctional Protein, Domain 2"/>
    <property type="match status" value="1"/>
</dbReference>
<evidence type="ECO:0000256" key="12">
    <source>
        <dbReference type="ARBA" id="ARBA00048300"/>
    </source>
</evidence>
<dbReference type="Gene3D" id="3.10.310.40">
    <property type="match status" value="1"/>
</dbReference>
<dbReference type="SUPFAM" id="SSF50447">
    <property type="entry name" value="Translation proteins"/>
    <property type="match status" value="1"/>
</dbReference>
<reference evidence="16" key="1">
    <citation type="journal article" date="2021" name="PeerJ">
        <title>Extensive microbial diversity within the chicken gut microbiome revealed by metagenomics and culture.</title>
        <authorList>
            <person name="Gilroy R."/>
            <person name="Ravi A."/>
            <person name="Getino M."/>
            <person name="Pursley I."/>
            <person name="Horton D.L."/>
            <person name="Alikhan N.F."/>
            <person name="Baker D."/>
            <person name="Gharbi K."/>
            <person name="Hall N."/>
            <person name="Watson M."/>
            <person name="Adriaenssens E.M."/>
            <person name="Foster-Nyarko E."/>
            <person name="Jarju S."/>
            <person name="Secka A."/>
            <person name="Antonio M."/>
            <person name="Oren A."/>
            <person name="Chaudhuri R.R."/>
            <person name="La Ragione R."/>
            <person name="Hildebrand F."/>
            <person name="Pallen M.J."/>
        </authorList>
    </citation>
    <scope>NUCLEOTIDE SEQUENCE</scope>
    <source>
        <strain evidence="16">ChiBcec8-13705</strain>
    </source>
</reference>
<dbReference type="FunFam" id="3.30.980.10:FF:000004">
    <property type="entry name" value="Alanine--tRNA ligase, cytoplasmic"/>
    <property type="match status" value="1"/>
</dbReference>
<comment type="subcellular location">
    <subcellularLocation>
        <location evidence="13">Cytoplasm</location>
    </subcellularLocation>
</comment>
<dbReference type="CDD" id="cd00673">
    <property type="entry name" value="AlaRS_core"/>
    <property type="match status" value="1"/>
</dbReference>
<organism evidence="16 17">
    <name type="scientific">Candidatus Gemmiger avicola</name>
    <dbReference type="NCBI Taxonomy" id="2838605"/>
    <lineage>
        <taxon>Bacteria</taxon>
        <taxon>Bacillati</taxon>
        <taxon>Bacillota</taxon>
        <taxon>Clostridia</taxon>
        <taxon>Eubacteriales</taxon>
        <taxon>Gemmiger</taxon>
    </lineage>
</organism>
<feature type="domain" description="Alanyl-transfer RNA synthetases family profile" evidence="15">
    <location>
        <begin position="4"/>
        <end position="720"/>
    </location>
</feature>
<comment type="similarity">
    <text evidence="1 13">Belongs to the class-II aminoacyl-tRNA synthetase family.</text>
</comment>
<feature type="coiled-coil region" evidence="14">
    <location>
        <begin position="715"/>
        <end position="771"/>
    </location>
</feature>
<accession>A0A9D2S316</accession>
<dbReference type="Proteomes" id="UP000886803">
    <property type="component" value="Unassembled WGS sequence"/>
</dbReference>
<keyword evidence="7 13" id="KW-0067">ATP-binding</keyword>
<dbReference type="InterPro" id="IPR018164">
    <property type="entry name" value="Ala-tRNA-synth_IIc_N"/>
</dbReference>
<dbReference type="SUPFAM" id="SSF55681">
    <property type="entry name" value="Class II aaRS and biotin synthetases"/>
    <property type="match status" value="1"/>
</dbReference>
<dbReference type="Gene3D" id="3.30.980.10">
    <property type="entry name" value="Threonyl-trna Synthetase, Chain A, domain 2"/>
    <property type="match status" value="1"/>
</dbReference>
<feature type="binding site" evidence="13">
    <location>
        <position position="681"/>
    </location>
    <ligand>
        <name>Zn(2+)</name>
        <dbReference type="ChEBI" id="CHEBI:29105"/>
    </ligand>
</feature>
<dbReference type="InterPro" id="IPR002318">
    <property type="entry name" value="Ala-tRNA-lgiase_IIc"/>
</dbReference>
<dbReference type="GO" id="GO:0005829">
    <property type="term" value="C:cytosol"/>
    <property type="evidence" value="ECO:0007669"/>
    <property type="project" value="TreeGrafter"/>
</dbReference>
<keyword evidence="9 13" id="KW-0648">Protein biosynthesis</keyword>
<keyword evidence="6 13" id="KW-0862">Zinc</keyword>
<evidence type="ECO:0000256" key="3">
    <source>
        <dbReference type="ARBA" id="ARBA00022598"/>
    </source>
</evidence>
<evidence type="ECO:0000256" key="7">
    <source>
        <dbReference type="ARBA" id="ARBA00022840"/>
    </source>
</evidence>
<dbReference type="GO" id="GO:0004813">
    <property type="term" value="F:alanine-tRNA ligase activity"/>
    <property type="evidence" value="ECO:0007669"/>
    <property type="project" value="UniProtKB-UniRule"/>
</dbReference>
<dbReference type="GO" id="GO:0002161">
    <property type="term" value="F:aminoacyl-tRNA deacylase activity"/>
    <property type="evidence" value="ECO:0007669"/>
    <property type="project" value="TreeGrafter"/>
</dbReference>
<dbReference type="InterPro" id="IPR018165">
    <property type="entry name" value="Ala-tRNA-synth_IIc_core"/>
</dbReference>
<sequence length="892" mass="98354">MQWRGLNELREKYLHFFETKDHLRLGSFPLVPKDDPSLLLINSGMAPMKKWFLGQEEPPRHRVTTCQKCIRTPDIERVGITARHGTFFEMLGNFSFQDYFKEEVIPWAWEFLTETLEIPAEKLYISVYLDDDEAYDIWTKKVGIPEDHMVRFGKEDNFWEHGSGPCGPCSEIYYDRGPEHGCGKPDCRVGCDCDRYMEIWNLVFSQYDSDGNGHYERLPKPNIDTGMGLERLACVMQDVGNLFEVDTVASVLHHVERISGKKYGANEKDDISIRVITDHIRSTVFMVSDGILPSNEGRGYVLRRLLRRAARHGRMLGIDHPFLTELVDTVIESSEAGYPELREHEAYIKKVVGTEEERFSRTIDAGISILNAMIDKVQTEQIKGEGKKVLSGADVFKLNDTFGFPLDLTREIAAEAGVEVDEEAFHAEMTKQRERARAERLAKDISGWAADLFGELEAEPTAFDGYTTLEETARVVAISDGEEMVEAVATDSADPREGVLVVLDRTPFYAEMGGQVADTGLLICDGAKLAVEMVKKTPKGYYVHTCKLLNGSLKVGDTVTASVDAGRRGAICRNHTATHLMQKALREVLGDHVHQAGSYQDDHITRFDFTHFSAVTPEELAKVERLVNEKIYASLPVVVNNLPIEEAKKMGAMALFGEKYGNVVRVVDAGGWSVEFCGGTHVQNTAQIGCFKILSESSVAAGIRRIEATTGFGVLALLDERNAELTRTAAALKANNIKDVPARAEVMAAELKELSKQLEAAKVELAANEVNRLFEKALDVDGVRVVTMYLKDTTPDTLRGMMDKLRDAAPDAVGALIGTSGEKTTLAVGVGKQALTKGLKAGVLVKQIAAVAGGNGGGKPDFAMAGIRNLDKVDAALRAVAAIVKSELEKNG</sequence>
<evidence type="ECO:0000313" key="17">
    <source>
        <dbReference type="Proteomes" id="UP000886803"/>
    </source>
</evidence>
<dbReference type="EMBL" id="DWYG01000032">
    <property type="protein sequence ID" value="HJB41436.1"/>
    <property type="molecule type" value="Genomic_DNA"/>
</dbReference>
<evidence type="ECO:0000256" key="13">
    <source>
        <dbReference type="HAMAP-Rule" id="MF_00036"/>
    </source>
</evidence>
<dbReference type="GO" id="GO:0005524">
    <property type="term" value="F:ATP binding"/>
    <property type="evidence" value="ECO:0007669"/>
    <property type="project" value="UniProtKB-UniRule"/>
</dbReference>
<keyword evidence="14" id="KW-0175">Coiled coil</keyword>
<dbReference type="NCBIfam" id="TIGR00344">
    <property type="entry name" value="alaS"/>
    <property type="match status" value="1"/>
</dbReference>
<dbReference type="Gene3D" id="3.30.54.20">
    <property type="match status" value="1"/>
</dbReference>
<comment type="caution">
    <text evidence="16">The sequence shown here is derived from an EMBL/GenBank/DDBJ whole genome shotgun (WGS) entry which is preliminary data.</text>
</comment>
<dbReference type="InterPro" id="IPR045864">
    <property type="entry name" value="aa-tRNA-synth_II/BPL/LPL"/>
</dbReference>
<evidence type="ECO:0000256" key="1">
    <source>
        <dbReference type="ARBA" id="ARBA00008226"/>
    </source>
</evidence>
<dbReference type="FunFam" id="3.30.54.20:FF:000001">
    <property type="entry name" value="Alanine--tRNA ligase"/>
    <property type="match status" value="1"/>
</dbReference>
<dbReference type="FunFam" id="3.10.310.40:FF:000001">
    <property type="entry name" value="Alanine--tRNA ligase"/>
    <property type="match status" value="1"/>
</dbReference>
<dbReference type="AlphaFoldDB" id="A0A9D2S316"/>
<evidence type="ECO:0000256" key="14">
    <source>
        <dbReference type="SAM" id="Coils"/>
    </source>
</evidence>
<keyword evidence="10 13" id="KW-0030">Aminoacyl-tRNA synthetase</keyword>